<dbReference type="RefSeq" id="YP_009637827.1">
    <property type="nucleotide sequence ID" value="NC_042330.1"/>
</dbReference>
<dbReference type="GeneID" id="40234662"/>
<accession>G1EBP5</accession>
<proteinExistence type="predicted"/>
<gene>
    <name evidence="1" type="primary">23</name>
    <name evidence="1" type="ORF">ERICB_23</name>
</gene>
<reference evidence="1 2" key="1">
    <citation type="journal article" date="2012" name="J. Virol.">
        <title>Complete Genome Sequences of 138 Mycobacteriophages.</title>
        <authorList>
            <consortium name="the Science Education Alliance Phage Hunters Advancing Genomics and Evolutionary Science Program"/>
            <consortium name="the KwaZulu-Natal Research Institute for Tuberculosis and HIV Mycobacterial Genetics Course Students"/>
            <consortium name="the Phage Hunters Integrating Research and Education Program"/>
            <person name="Hatfull G.F."/>
        </authorList>
    </citation>
    <scope>NUCLEOTIDE SEQUENCE [LARGE SCALE GENOMIC DNA]</scope>
</reference>
<keyword evidence="2" id="KW-1185">Reference proteome</keyword>
<evidence type="ECO:0000313" key="1">
    <source>
        <dbReference type="EMBL" id="AEJ93318.1"/>
    </source>
</evidence>
<dbReference type="EMBL" id="JN049605">
    <property type="protein sequence ID" value="AEJ93318.1"/>
    <property type="molecule type" value="Genomic_DNA"/>
</dbReference>
<protein>
    <submittedName>
        <fullName evidence="1">Head-to-tail stopper</fullName>
    </submittedName>
</protein>
<sequence length="137" mass="15491">MGQREEEAGQERGALMSLLDTGARYQPCIVYPEELVIDKDGNKKTQPSSTGIQAIARFQVANQSGTSARRAEQDNEGYESEKVYRMRFPRSFTKDNGILGAQSEIEWRGQRWALFGDATIYDSSPALSRVDYTIKRF</sequence>
<evidence type="ECO:0000313" key="2">
    <source>
        <dbReference type="Proteomes" id="UP000008423"/>
    </source>
</evidence>
<organism evidence="1 2">
    <name type="scientific">Mycobacterium phage EricB</name>
    <dbReference type="NCBI Taxonomy" id="2922220"/>
    <lineage>
        <taxon>Viruses</taxon>
        <taxon>Duplodnaviria</taxon>
        <taxon>Heunggongvirae</taxon>
        <taxon>Uroviricota</taxon>
        <taxon>Caudoviricetes</taxon>
        <taxon>Gladiatorvirus</taxon>
        <taxon>Gladiatorvirus ericB</taxon>
    </lineage>
</organism>
<dbReference type="Proteomes" id="UP000008423">
    <property type="component" value="Segment"/>
</dbReference>
<name>G1EBP5_9CAUD</name>